<dbReference type="AlphaFoldDB" id="A0A0E9WDP4"/>
<sequence length="38" mass="3865">MSQLAADKDELSQSGCSSAANKAGLIHSGSGLLQSWLC</sequence>
<evidence type="ECO:0000313" key="1">
    <source>
        <dbReference type="EMBL" id="JAH87695.1"/>
    </source>
</evidence>
<dbReference type="EMBL" id="GBXM01020882">
    <property type="protein sequence ID" value="JAH87695.1"/>
    <property type="molecule type" value="Transcribed_RNA"/>
</dbReference>
<name>A0A0E9WDP4_ANGAN</name>
<accession>A0A0E9WDP4</accession>
<reference evidence="1" key="1">
    <citation type="submission" date="2014-11" db="EMBL/GenBank/DDBJ databases">
        <authorList>
            <person name="Amaro Gonzalez C."/>
        </authorList>
    </citation>
    <scope>NUCLEOTIDE SEQUENCE</scope>
</reference>
<organism evidence="1">
    <name type="scientific">Anguilla anguilla</name>
    <name type="common">European freshwater eel</name>
    <name type="synonym">Muraena anguilla</name>
    <dbReference type="NCBI Taxonomy" id="7936"/>
    <lineage>
        <taxon>Eukaryota</taxon>
        <taxon>Metazoa</taxon>
        <taxon>Chordata</taxon>
        <taxon>Craniata</taxon>
        <taxon>Vertebrata</taxon>
        <taxon>Euteleostomi</taxon>
        <taxon>Actinopterygii</taxon>
        <taxon>Neopterygii</taxon>
        <taxon>Teleostei</taxon>
        <taxon>Anguilliformes</taxon>
        <taxon>Anguillidae</taxon>
        <taxon>Anguilla</taxon>
    </lineage>
</organism>
<proteinExistence type="predicted"/>
<protein>
    <submittedName>
        <fullName evidence="1">Uncharacterized protein</fullName>
    </submittedName>
</protein>
<reference evidence="1" key="2">
    <citation type="journal article" date="2015" name="Fish Shellfish Immunol.">
        <title>Early steps in the European eel (Anguilla anguilla)-Vibrio vulnificus interaction in the gills: Role of the RtxA13 toxin.</title>
        <authorList>
            <person name="Callol A."/>
            <person name="Pajuelo D."/>
            <person name="Ebbesson L."/>
            <person name="Teles M."/>
            <person name="MacKenzie S."/>
            <person name="Amaro C."/>
        </authorList>
    </citation>
    <scope>NUCLEOTIDE SEQUENCE</scope>
</reference>